<dbReference type="GO" id="GO:0003700">
    <property type="term" value="F:DNA-binding transcription factor activity"/>
    <property type="evidence" value="ECO:0007669"/>
    <property type="project" value="InterPro"/>
</dbReference>
<accession>Q2LV29</accession>
<dbReference type="GO" id="GO:0003677">
    <property type="term" value="F:DNA binding"/>
    <property type="evidence" value="ECO:0007669"/>
    <property type="project" value="UniProtKB-KW"/>
</dbReference>
<dbReference type="SMART" id="SM00347">
    <property type="entry name" value="HTH_MARR"/>
    <property type="match status" value="1"/>
</dbReference>
<dbReference type="Gene3D" id="1.10.10.10">
    <property type="entry name" value="Winged helix-like DNA-binding domain superfamily/Winged helix DNA-binding domain"/>
    <property type="match status" value="1"/>
</dbReference>
<dbReference type="FunCoup" id="Q2LV29">
    <property type="interactions" value="34"/>
</dbReference>
<name>Q2LV29_SYNAS</name>
<dbReference type="STRING" id="56780.SYN_00652"/>
<dbReference type="PANTHER" id="PTHR42756">
    <property type="entry name" value="TRANSCRIPTIONAL REGULATOR, MARR"/>
    <property type="match status" value="1"/>
</dbReference>
<keyword evidence="3" id="KW-0804">Transcription</keyword>
<evidence type="ECO:0000256" key="2">
    <source>
        <dbReference type="ARBA" id="ARBA00023125"/>
    </source>
</evidence>
<sequence length="147" mass="17385">MEKEDTLPFNDCICFQLGKTVRQITKAYRKELNSYNLTHGQFFMIIAVMDEEGLLPSELADKTAQDRATTTGLLDRLEKDGWIERKPDSKDRRSLRVYLTSYGRHHKESILKLFEETNHKFLNRFTQDEWVQMQNLLNRLEQPMANT</sequence>
<dbReference type="AlphaFoldDB" id="Q2LV29"/>
<dbReference type="HOGENOM" id="CLU_083287_18_6_7"/>
<feature type="domain" description="HTH marR-type" evidence="4">
    <location>
        <begin position="10"/>
        <end position="142"/>
    </location>
</feature>
<evidence type="ECO:0000259" key="4">
    <source>
        <dbReference type="PROSITE" id="PS50995"/>
    </source>
</evidence>
<dbReference type="EMBL" id="CP000252">
    <property type="protein sequence ID" value="ABC77940.1"/>
    <property type="molecule type" value="Genomic_DNA"/>
</dbReference>
<dbReference type="InterPro" id="IPR036388">
    <property type="entry name" value="WH-like_DNA-bd_sf"/>
</dbReference>
<dbReference type="SUPFAM" id="SSF46785">
    <property type="entry name" value="Winged helix' DNA-binding domain"/>
    <property type="match status" value="1"/>
</dbReference>
<organism evidence="5 6">
    <name type="scientific">Syntrophus aciditrophicus (strain SB)</name>
    <dbReference type="NCBI Taxonomy" id="56780"/>
    <lineage>
        <taxon>Bacteria</taxon>
        <taxon>Pseudomonadati</taxon>
        <taxon>Thermodesulfobacteriota</taxon>
        <taxon>Syntrophia</taxon>
        <taxon>Syntrophales</taxon>
        <taxon>Syntrophaceae</taxon>
        <taxon>Syntrophus</taxon>
    </lineage>
</organism>
<keyword evidence="2" id="KW-0238">DNA-binding</keyword>
<dbReference type="PRINTS" id="PR00598">
    <property type="entry name" value="HTHMARR"/>
</dbReference>
<protein>
    <submittedName>
        <fullName evidence="5">Transcriptional regulator, MarR family</fullName>
    </submittedName>
</protein>
<reference evidence="5 6" key="1">
    <citation type="journal article" date="2007" name="Proc. Natl. Acad. Sci. U.S.A.">
        <title>The genome of Syntrophus aciditrophicus: life at the thermodynamic limit of microbial growth.</title>
        <authorList>
            <person name="McInerney M.J."/>
            <person name="Rohlin L."/>
            <person name="Mouttaki H."/>
            <person name="Kim U."/>
            <person name="Krupp R.S."/>
            <person name="Rios-Hernandez L."/>
            <person name="Sieber J."/>
            <person name="Struchtemeyer C.G."/>
            <person name="Bhattacharyya A."/>
            <person name="Campbell J.W."/>
            <person name="Gunsalus R.P."/>
        </authorList>
    </citation>
    <scope>NUCLEOTIDE SEQUENCE [LARGE SCALE GENOMIC DNA]</scope>
    <source>
        <strain evidence="5 6">SB</strain>
    </source>
</reference>
<evidence type="ECO:0000256" key="1">
    <source>
        <dbReference type="ARBA" id="ARBA00023015"/>
    </source>
</evidence>
<evidence type="ECO:0000313" key="5">
    <source>
        <dbReference type="EMBL" id="ABC77940.1"/>
    </source>
</evidence>
<dbReference type="PANTHER" id="PTHR42756:SF1">
    <property type="entry name" value="TRANSCRIPTIONAL REPRESSOR OF EMRAB OPERON"/>
    <property type="match status" value="1"/>
</dbReference>
<dbReference type="eggNOG" id="COG1846">
    <property type="taxonomic scope" value="Bacteria"/>
</dbReference>
<keyword evidence="6" id="KW-1185">Reference proteome</keyword>
<dbReference type="InterPro" id="IPR036390">
    <property type="entry name" value="WH_DNA-bd_sf"/>
</dbReference>
<dbReference type="Pfam" id="PF01047">
    <property type="entry name" value="MarR"/>
    <property type="match status" value="1"/>
</dbReference>
<evidence type="ECO:0000256" key="3">
    <source>
        <dbReference type="ARBA" id="ARBA00023163"/>
    </source>
</evidence>
<keyword evidence="1" id="KW-0805">Transcription regulation</keyword>
<dbReference type="InterPro" id="IPR000835">
    <property type="entry name" value="HTH_MarR-typ"/>
</dbReference>
<proteinExistence type="predicted"/>
<dbReference type="KEGG" id="sat:SYN_00652"/>
<gene>
    <name evidence="5" type="ORF">SYN_00652</name>
</gene>
<dbReference type="PROSITE" id="PS50995">
    <property type="entry name" value="HTH_MARR_2"/>
    <property type="match status" value="1"/>
</dbReference>
<dbReference type="Proteomes" id="UP000001933">
    <property type="component" value="Chromosome"/>
</dbReference>
<dbReference type="InParanoid" id="Q2LV29"/>
<evidence type="ECO:0000313" key="6">
    <source>
        <dbReference type="Proteomes" id="UP000001933"/>
    </source>
</evidence>